<dbReference type="Proteomes" id="UP001108027">
    <property type="component" value="Unassembled WGS sequence"/>
</dbReference>
<evidence type="ECO:0000313" key="2">
    <source>
        <dbReference type="EMBL" id="MCC4307990.1"/>
    </source>
</evidence>
<name>A0A9Q3UKC3_9GAMM</name>
<dbReference type="Pfam" id="PF10670">
    <property type="entry name" value="DUF4198"/>
    <property type="match status" value="1"/>
</dbReference>
<evidence type="ECO:0000313" key="3">
    <source>
        <dbReference type="Proteomes" id="UP001108027"/>
    </source>
</evidence>
<organism evidence="2 3">
    <name type="scientific">Alloalcanivorax marinus</name>
    <dbReference type="NCBI Taxonomy" id="1177169"/>
    <lineage>
        <taxon>Bacteria</taxon>
        <taxon>Pseudomonadati</taxon>
        <taxon>Pseudomonadota</taxon>
        <taxon>Gammaproteobacteria</taxon>
        <taxon>Oceanospirillales</taxon>
        <taxon>Alcanivoracaceae</taxon>
        <taxon>Alloalcanivorax</taxon>
    </lineage>
</organism>
<feature type="signal peptide" evidence="1">
    <location>
        <begin position="1"/>
        <end position="23"/>
    </location>
</feature>
<sequence length="269" mass="29573">MKLLPFAGAALSALMLLSPAAQAHKRWLLPSHTVVSDTQWITLDTSASNDIFFVDKAFPLDGVRVTGPDGKDGEIDNRLEGHRRSVFDVHLSQQGSYRISLFRPLYVALYELDDERHHQRGDSPDALLEGVPEGATKVRISEVVSHLETFATVGAPTTKGLAPTGKGLELAPVTHPNDLYAGETARFRFLVDGQPVSGLEVEVMPAGTRYRDSQDAWTVTTNDQGEVSLQWPGPGRYYLEASHGDDRADHPKANGRRLQYMGTFEVLPL</sequence>
<keyword evidence="1" id="KW-0732">Signal</keyword>
<accession>A0A9Q3UKC3</accession>
<reference evidence="2" key="1">
    <citation type="submission" date="2021-10" db="EMBL/GenBank/DDBJ databases">
        <title>The diversity and Nitrogen Metabolism of Culturable Nitrate-Utilizing Bacteria Within the Oxygen Minimum Zone of the Changjiang (Yangtze River)Estuary.</title>
        <authorList>
            <person name="Zhang D."/>
            <person name="Zheng J."/>
            <person name="Liu S."/>
            <person name="He W."/>
        </authorList>
    </citation>
    <scope>NUCLEOTIDE SEQUENCE</scope>
    <source>
        <strain evidence="2">FXH-223</strain>
    </source>
</reference>
<dbReference type="RefSeq" id="WP_228233328.1">
    <property type="nucleotide sequence ID" value="NZ_ARXL01000002.1"/>
</dbReference>
<evidence type="ECO:0000256" key="1">
    <source>
        <dbReference type="SAM" id="SignalP"/>
    </source>
</evidence>
<protein>
    <submittedName>
        <fullName evidence="2">DUF4198 domain-containing protein</fullName>
    </submittedName>
</protein>
<dbReference type="EMBL" id="JAJGNA010000004">
    <property type="protein sequence ID" value="MCC4307990.1"/>
    <property type="molecule type" value="Genomic_DNA"/>
</dbReference>
<feature type="chain" id="PRO_5040366849" evidence="1">
    <location>
        <begin position="24"/>
        <end position="269"/>
    </location>
</feature>
<gene>
    <name evidence="2" type="ORF">LL252_05350</name>
</gene>
<keyword evidence="3" id="KW-1185">Reference proteome</keyword>
<comment type="caution">
    <text evidence="2">The sequence shown here is derived from an EMBL/GenBank/DDBJ whole genome shotgun (WGS) entry which is preliminary data.</text>
</comment>
<dbReference type="InterPro" id="IPR019613">
    <property type="entry name" value="DUF4198"/>
</dbReference>
<proteinExistence type="predicted"/>
<dbReference type="AlphaFoldDB" id="A0A9Q3UKC3"/>